<sequence length="135" mass="15421">WTSGGSAATLTCGRRRTSRSTSTGTASPWCDSLFPQSSQVNGFSPTWNSVMWDLRWDDWVNLLPQVVQRNGRSPVWVTMCDLRCGDWVNLFPHSSFTSSWVLWWQCRPLCSLKPLPQVGHLCGFLLEGWMWLDLP</sequence>
<reference evidence="2" key="2">
    <citation type="submission" date="2025-09" db="UniProtKB">
        <authorList>
            <consortium name="Ensembl"/>
        </authorList>
    </citation>
    <scope>IDENTIFICATION</scope>
</reference>
<proteinExistence type="predicted"/>
<name>A0A3B4WU58_SERLL</name>
<dbReference type="AlphaFoldDB" id="A0A3B4WU58"/>
<accession>A0A3B4WU58</accession>
<evidence type="ECO:0000256" key="1">
    <source>
        <dbReference type="SAM" id="MobiDB-lite"/>
    </source>
</evidence>
<dbReference type="Proteomes" id="UP000261360">
    <property type="component" value="Unplaced"/>
</dbReference>
<dbReference type="GeneTree" id="ENSGT00940000179870"/>
<protein>
    <submittedName>
        <fullName evidence="2">Uncharacterized protein</fullName>
    </submittedName>
</protein>
<feature type="region of interest" description="Disordered" evidence="1">
    <location>
        <begin position="1"/>
        <end position="26"/>
    </location>
</feature>
<keyword evidence="3" id="KW-1185">Reference proteome</keyword>
<reference evidence="2" key="1">
    <citation type="submission" date="2025-08" db="UniProtKB">
        <authorList>
            <consortium name="Ensembl"/>
        </authorList>
    </citation>
    <scope>IDENTIFICATION</scope>
</reference>
<organism evidence="2 3">
    <name type="scientific">Seriola lalandi dorsalis</name>
    <dbReference type="NCBI Taxonomy" id="1841481"/>
    <lineage>
        <taxon>Eukaryota</taxon>
        <taxon>Metazoa</taxon>
        <taxon>Chordata</taxon>
        <taxon>Craniata</taxon>
        <taxon>Vertebrata</taxon>
        <taxon>Euteleostomi</taxon>
        <taxon>Actinopterygii</taxon>
        <taxon>Neopterygii</taxon>
        <taxon>Teleostei</taxon>
        <taxon>Neoteleostei</taxon>
        <taxon>Acanthomorphata</taxon>
        <taxon>Carangaria</taxon>
        <taxon>Carangiformes</taxon>
        <taxon>Carangidae</taxon>
        <taxon>Seriola</taxon>
    </lineage>
</organism>
<dbReference type="Ensembl" id="ENSSLDT00000008792.1">
    <property type="protein sequence ID" value="ENSSLDP00000008519.1"/>
    <property type="gene ID" value="ENSSLDG00000006755.1"/>
</dbReference>
<evidence type="ECO:0000313" key="2">
    <source>
        <dbReference type="Ensembl" id="ENSSLDP00000008519.1"/>
    </source>
</evidence>
<evidence type="ECO:0000313" key="3">
    <source>
        <dbReference type="Proteomes" id="UP000261360"/>
    </source>
</evidence>